<dbReference type="InterPro" id="IPR050832">
    <property type="entry name" value="Bact_Acetyltransf"/>
</dbReference>
<dbReference type="STRING" id="1913578.LPB140_10970"/>
<reference evidence="4 5" key="1">
    <citation type="submission" date="2016-11" db="EMBL/GenBank/DDBJ databases">
        <title>Sphingorhabdus sp. LPB0140, isolated from marine environment.</title>
        <authorList>
            <person name="Kim E."/>
            <person name="Yi H."/>
        </authorList>
    </citation>
    <scope>NUCLEOTIDE SEQUENCE [LARGE SCALE GENOMIC DNA]</scope>
    <source>
        <strain evidence="4 5">LPB0140</strain>
    </source>
</reference>
<accession>A0A1L3JFB6</accession>
<sequence length="173" mass="19719">MIFRPPVANDAAMLAQFGRDSFCEAFAHLYSAENLTTFLNDVHNIENINAQIEANNVHYMLAEDAADNGKLIGYCKISEKSKLDYDQNGPHTCEFSQLYVLASHHGSGVAQKLMDWAIQSAKSRGFKELVLSVYSDNPRAQSFYQKYGFTYYCDTIFMVGTHRDDEYIYRLIL</sequence>
<dbReference type="CDD" id="cd04301">
    <property type="entry name" value="NAT_SF"/>
    <property type="match status" value="1"/>
</dbReference>
<dbReference type="KEGG" id="sphl:LPB140_10970"/>
<evidence type="ECO:0000313" key="5">
    <source>
        <dbReference type="Proteomes" id="UP000242561"/>
    </source>
</evidence>
<name>A0A1L3JFB6_9SPHN</name>
<dbReference type="GO" id="GO:0016747">
    <property type="term" value="F:acyltransferase activity, transferring groups other than amino-acyl groups"/>
    <property type="evidence" value="ECO:0007669"/>
    <property type="project" value="InterPro"/>
</dbReference>
<evidence type="ECO:0000313" key="4">
    <source>
        <dbReference type="EMBL" id="APG63810.1"/>
    </source>
</evidence>
<gene>
    <name evidence="4" type="ORF">LPB140_10970</name>
</gene>
<dbReference type="AlphaFoldDB" id="A0A1L3JFB6"/>
<feature type="domain" description="N-acetyltransferase" evidence="3">
    <location>
        <begin position="1"/>
        <end position="173"/>
    </location>
</feature>
<dbReference type="InterPro" id="IPR016181">
    <property type="entry name" value="Acyl_CoA_acyltransferase"/>
</dbReference>
<dbReference type="Proteomes" id="UP000242561">
    <property type="component" value="Chromosome"/>
</dbReference>
<dbReference type="SUPFAM" id="SSF55729">
    <property type="entry name" value="Acyl-CoA N-acyltransferases (Nat)"/>
    <property type="match status" value="1"/>
</dbReference>
<dbReference type="PANTHER" id="PTHR43877">
    <property type="entry name" value="AMINOALKYLPHOSPHONATE N-ACETYLTRANSFERASE-RELATED-RELATED"/>
    <property type="match status" value="1"/>
</dbReference>
<evidence type="ECO:0000259" key="3">
    <source>
        <dbReference type="PROSITE" id="PS51186"/>
    </source>
</evidence>
<dbReference type="EMBL" id="CP018154">
    <property type="protein sequence ID" value="APG63810.1"/>
    <property type="molecule type" value="Genomic_DNA"/>
</dbReference>
<dbReference type="Gene3D" id="3.40.630.30">
    <property type="match status" value="1"/>
</dbReference>
<dbReference type="Pfam" id="PF00583">
    <property type="entry name" value="Acetyltransf_1"/>
    <property type="match status" value="1"/>
</dbReference>
<protein>
    <recommendedName>
        <fullName evidence="3">N-acetyltransferase domain-containing protein</fullName>
    </recommendedName>
</protein>
<keyword evidence="1" id="KW-0808">Transferase</keyword>
<keyword evidence="5" id="KW-1185">Reference proteome</keyword>
<evidence type="ECO:0000256" key="1">
    <source>
        <dbReference type="ARBA" id="ARBA00022679"/>
    </source>
</evidence>
<proteinExistence type="predicted"/>
<organism evidence="4 5">
    <name type="scientific">Sphingorhabdus lutea</name>
    <dbReference type="NCBI Taxonomy" id="1913578"/>
    <lineage>
        <taxon>Bacteria</taxon>
        <taxon>Pseudomonadati</taxon>
        <taxon>Pseudomonadota</taxon>
        <taxon>Alphaproteobacteria</taxon>
        <taxon>Sphingomonadales</taxon>
        <taxon>Sphingomonadaceae</taxon>
        <taxon>Sphingorhabdus</taxon>
    </lineage>
</organism>
<dbReference type="InterPro" id="IPR000182">
    <property type="entry name" value="GNAT_dom"/>
</dbReference>
<keyword evidence="2" id="KW-0012">Acyltransferase</keyword>
<dbReference type="PROSITE" id="PS51186">
    <property type="entry name" value="GNAT"/>
    <property type="match status" value="1"/>
</dbReference>
<evidence type="ECO:0000256" key="2">
    <source>
        <dbReference type="ARBA" id="ARBA00023315"/>
    </source>
</evidence>